<accession>A0A8A7KB90</accession>
<dbReference type="SUPFAM" id="SSF56300">
    <property type="entry name" value="Metallo-dependent phosphatases"/>
    <property type="match status" value="1"/>
</dbReference>
<sequence length="207" mass="23204">MLVKELIDRVKKGVKKLTDKLYILDELRESSEKKILHISDTPDLIYPFIFEAIDRLRADVVIHTGDLADNVKLGSGAPLDLYKQKAGILIEGLVARQWADIYIVPGNHDAGDFIEGLGSRVKIMEEGSLITVNGIEIGLAHYGNRLPEKADIKLYGHNLKNYDEEGTVVLNGIMNISVILIPSLKIYPISYPLVTAQERKYKRLKLP</sequence>
<dbReference type="EMBL" id="CP046640">
    <property type="protein sequence ID" value="QTL96609.1"/>
    <property type="molecule type" value="Genomic_DNA"/>
</dbReference>
<dbReference type="AlphaFoldDB" id="A0A8A7KB90"/>
<dbReference type="InterPro" id="IPR004843">
    <property type="entry name" value="Calcineurin-like_PHP"/>
</dbReference>
<dbReference type="GO" id="GO:0016787">
    <property type="term" value="F:hydrolase activity"/>
    <property type="evidence" value="ECO:0007669"/>
    <property type="project" value="InterPro"/>
</dbReference>
<dbReference type="InterPro" id="IPR029052">
    <property type="entry name" value="Metallo-depent_PP-like"/>
</dbReference>
<evidence type="ECO:0000259" key="1">
    <source>
        <dbReference type="Pfam" id="PF00149"/>
    </source>
</evidence>
<dbReference type="RefSeq" id="WP_230868325.1">
    <property type="nucleotide sequence ID" value="NZ_CP046640.1"/>
</dbReference>
<evidence type="ECO:0000313" key="3">
    <source>
        <dbReference type="Proteomes" id="UP000665020"/>
    </source>
</evidence>
<name>A0A8A7KB90_9FIRM</name>
<keyword evidence="3" id="KW-1185">Reference proteome</keyword>
<dbReference type="KEGG" id="ifn:GM661_00780"/>
<organism evidence="2 3">
    <name type="scientific">Iocasia fonsfrigidae</name>
    <dbReference type="NCBI Taxonomy" id="2682810"/>
    <lineage>
        <taxon>Bacteria</taxon>
        <taxon>Bacillati</taxon>
        <taxon>Bacillota</taxon>
        <taxon>Clostridia</taxon>
        <taxon>Halanaerobiales</taxon>
        <taxon>Halanaerobiaceae</taxon>
        <taxon>Iocasia</taxon>
    </lineage>
</organism>
<feature type="domain" description="Calcineurin-like phosphoesterase" evidence="1">
    <location>
        <begin position="34"/>
        <end position="143"/>
    </location>
</feature>
<protein>
    <submittedName>
        <fullName evidence="2">Metallophosphoesterase</fullName>
    </submittedName>
</protein>
<evidence type="ECO:0000313" key="2">
    <source>
        <dbReference type="EMBL" id="QTL96609.1"/>
    </source>
</evidence>
<dbReference type="Pfam" id="PF00149">
    <property type="entry name" value="Metallophos"/>
    <property type="match status" value="1"/>
</dbReference>
<dbReference type="Gene3D" id="3.60.21.10">
    <property type="match status" value="1"/>
</dbReference>
<reference evidence="2" key="1">
    <citation type="submission" date="2019-12" db="EMBL/GenBank/DDBJ databases">
        <authorList>
            <person name="zhang j."/>
            <person name="sun C.M."/>
        </authorList>
    </citation>
    <scope>NUCLEOTIDE SEQUENCE</scope>
    <source>
        <strain evidence="2">NS-1</strain>
    </source>
</reference>
<dbReference type="CDD" id="cd00838">
    <property type="entry name" value="MPP_superfamily"/>
    <property type="match status" value="1"/>
</dbReference>
<proteinExistence type="predicted"/>
<gene>
    <name evidence="2" type="ORF">GM661_00780</name>
</gene>
<dbReference type="Proteomes" id="UP000665020">
    <property type="component" value="Chromosome"/>
</dbReference>